<sequence>MALFPLQAATLQLLRFRFSWLLLPVFLFALSMLDNVAWWRALGMFLLIHGLLYPASNGYNSFMDRDEDSIGGVQHPMAPTRQLYTVSLLMDIIGFMAAFLISLHFAACYAVYILFSRLYSYRGIRLKKYPVTGYLTVVLNQGALLFYMVYHNAGLPPSPIPWAGPVVSSLLIGAFYPITQVYQHQQDKKDGVTTLSYLLGVRGTFVYAGAIYLVAFGVLGWYFQADGHLLYFYVLQAWYLPVIYRFLRWAWECWNDERAASFSNTMRMNWLAAACANGGFISIILYKYFCG</sequence>
<feature type="transmembrane region" description="Helical" evidence="5">
    <location>
        <begin position="92"/>
        <end position="119"/>
    </location>
</feature>
<keyword evidence="7" id="KW-1185">Reference proteome</keyword>
<evidence type="ECO:0000256" key="2">
    <source>
        <dbReference type="ARBA" id="ARBA00022692"/>
    </source>
</evidence>
<name>A0A1C4E0U6_9BACT</name>
<keyword evidence="4 5" id="KW-0472">Membrane</keyword>
<dbReference type="RefSeq" id="WP_240619200.1">
    <property type="nucleotide sequence ID" value="NZ_FMAR01000007.1"/>
</dbReference>
<evidence type="ECO:0000256" key="3">
    <source>
        <dbReference type="ARBA" id="ARBA00022989"/>
    </source>
</evidence>
<feature type="transmembrane region" description="Helical" evidence="5">
    <location>
        <begin position="268"/>
        <end position="289"/>
    </location>
</feature>
<protein>
    <submittedName>
        <fullName evidence="6">1,4-dihydroxy-2-naphthoate octaprenyltransferase</fullName>
    </submittedName>
</protein>
<gene>
    <name evidence="6" type="ORF">GA0116948_10718</name>
</gene>
<keyword evidence="3 5" id="KW-1133">Transmembrane helix</keyword>
<feature type="transmembrane region" description="Helical" evidence="5">
    <location>
        <begin position="229"/>
        <end position="247"/>
    </location>
</feature>
<dbReference type="AlphaFoldDB" id="A0A1C4E0U6"/>
<keyword evidence="6" id="KW-0808">Transferase</keyword>
<organism evidence="6 7">
    <name type="scientific">Chitinophaga costaii</name>
    <dbReference type="NCBI Taxonomy" id="1335309"/>
    <lineage>
        <taxon>Bacteria</taxon>
        <taxon>Pseudomonadati</taxon>
        <taxon>Bacteroidota</taxon>
        <taxon>Chitinophagia</taxon>
        <taxon>Chitinophagales</taxon>
        <taxon>Chitinophagaceae</taxon>
        <taxon>Chitinophaga</taxon>
    </lineage>
</organism>
<feature type="transmembrane region" description="Helical" evidence="5">
    <location>
        <begin position="131"/>
        <end position="150"/>
    </location>
</feature>
<evidence type="ECO:0000256" key="4">
    <source>
        <dbReference type="ARBA" id="ARBA00023136"/>
    </source>
</evidence>
<evidence type="ECO:0000313" key="6">
    <source>
        <dbReference type="EMBL" id="SCC37253.1"/>
    </source>
</evidence>
<dbReference type="GO" id="GO:0016020">
    <property type="term" value="C:membrane"/>
    <property type="evidence" value="ECO:0007669"/>
    <property type="project" value="UniProtKB-SubCell"/>
</dbReference>
<dbReference type="Proteomes" id="UP000242818">
    <property type="component" value="Unassembled WGS sequence"/>
</dbReference>
<dbReference type="Pfam" id="PF01040">
    <property type="entry name" value="UbiA"/>
    <property type="match status" value="1"/>
</dbReference>
<proteinExistence type="predicted"/>
<evidence type="ECO:0000256" key="5">
    <source>
        <dbReference type="SAM" id="Phobius"/>
    </source>
</evidence>
<keyword evidence="2 5" id="KW-0812">Transmembrane</keyword>
<accession>A0A1C4E0U6</accession>
<dbReference type="EMBL" id="FMAR01000007">
    <property type="protein sequence ID" value="SCC37253.1"/>
    <property type="molecule type" value="Genomic_DNA"/>
</dbReference>
<dbReference type="GO" id="GO:0016765">
    <property type="term" value="F:transferase activity, transferring alkyl or aryl (other than methyl) groups"/>
    <property type="evidence" value="ECO:0007669"/>
    <property type="project" value="InterPro"/>
</dbReference>
<dbReference type="InterPro" id="IPR000537">
    <property type="entry name" value="UbiA_prenyltransferase"/>
</dbReference>
<comment type="subcellular location">
    <subcellularLocation>
        <location evidence="1">Membrane</location>
        <topology evidence="1">Multi-pass membrane protein</topology>
    </subcellularLocation>
</comment>
<reference evidence="6 7" key="1">
    <citation type="submission" date="2016-08" db="EMBL/GenBank/DDBJ databases">
        <authorList>
            <person name="Seilhamer J.J."/>
        </authorList>
    </citation>
    <scope>NUCLEOTIDE SEQUENCE [LARGE SCALE GENOMIC DNA]</scope>
    <source>
        <strain evidence="6 7">A37T2</strain>
    </source>
</reference>
<feature type="transmembrane region" description="Helical" evidence="5">
    <location>
        <begin position="162"/>
        <end position="182"/>
    </location>
</feature>
<dbReference type="STRING" id="1335309.GA0116948_10718"/>
<evidence type="ECO:0000313" key="7">
    <source>
        <dbReference type="Proteomes" id="UP000242818"/>
    </source>
</evidence>
<feature type="transmembrane region" description="Helical" evidence="5">
    <location>
        <begin position="203"/>
        <end position="223"/>
    </location>
</feature>
<evidence type="ECO:0000256" key="1">
    <source>
        <dbReference type="ARBA" id="ARBA00004141"/>
    </source>
</evidence>